<keyword evidence="2" id="KW-1185">Reference proteome</keyword>
<evidence type="ECO:0000313" key="2">
    <source>
        <dbReference type="Proteomes" id="UP000789901"/>
    </source>
</evidence>
<dbReference type="EMBL" id="CAJVQB010023056">
    <property type="protein sequence ID" value="CAG8801004.1"/>
    <property type="molecule type" value="Genomic_DNA"/>
</dbReference>
<comment type="caution">
    <text evidence="1">The sequence shown here is derived from an EMBL/GenBank/DDBJ whole genome shotgun (WGS) entry which is preliminary data.</text>
</comment>
<reference evidence="1 2" key="1">
    <citation type="submission" date="2021-06" db="EMBL/GenBank/DDBJ databases">
        <authorList>
            <person name="Kallberg Y."/>
            <person name="Tangrot J."/>
            <person name="Rosling A."/>
        </authorList>
    </citation>
    <scope>NUCLEOTIDE SEQUENCE [LARGE SCALE GENOMIC DNA]</scope>
    <source>
        <strain evidence="1 2">120-4 pot B 10/14</strain>
    </source>
</reference>
<proteinExistence type="predicted"/>
<name>A0ABN7VUS5_GIGMA</name>
<sequence>KQLTELDQNQGYYNEYYQDIDKLTLSKLTLSNDFEKGSSSSFIIIPEIIECLEARVQYLEETNKQLNSFFKKQILYHQQQAEYYLQLCSSY</sequence>
<organism evidence="1 2">
    <name type="scientific">Gigaspora margarita</name>
    <dbReference type="NCBI Taxonomy" id="4874"/>
    <lineage>
        <taxon>Eukaryota</taxon>
        <taxon>Fungi</taxon>
        <taxon>Fungi incertae sedis</taxon>
        <taxon>Mucoromycota</taxon>
        <taxon>Glomeromycotina</taxon>
        <taxon>Glomeromycetes</taxon>
        <taxon>Diversisporales</taxon>
        <taxon>Gigasporaceae</taxon>
        <taxon>Gigaspora</taxon>
    </lineage>
</organism>
<evidence type="ECO:0000313" key="1">
    <source>
        <dbReference type="EMBL" id="CAG8801004.1"/>
    </source>
</evidence>
<protein>
    <submittedName>
        <fullName evidence="1">19843_t:CDS:1</fullName>
    </submittedName>
</protein>
<accession>A0ABN7VUS5</accession>
<gene>
    <name evidence="1" type="ORF">GMARGA_LOCUS23103</name>
</gene>
<feature type="non-terminal residue" evidence="1">
    <location>
        <position position="1"/>
    </location>
</feature>
<dbReference type="Proteomes" id="UP000789901">
    <property type="component" value="Unassembled WGS sequence"/>
</dbReference>